<dbReference type="InterPro" id="IPR019931">
    <property type="entry name" value="LPXTG_anchor"/>
</dbReference>
<sequence length="303" mass="30365">MRKSGISAFTKNVPSLSRRGRAAGLAATVLLASGVQLLGTGSAWACGAPEDSTATPAATAAAEHHGYAVTTFGAPVPTSITAGGGKIEFTATSVNHTGAGYDDFKQLITINAADPSRGEIRTSDLTVEVRLANGSWKPLPVVRYCDPGNWADTDSLAKPLPDGGSTQFRYRIGLSAGTDPAVDQLTIGGDSDADITVPIKRTAATPTHSPTLAPTHSPTQAATVAPGSTPTAPATTATPTASAATTPPAATGAPEATATADAAPAELAHTGRSRSTGPLLGAGCALVLLGASGLLIARRRARR</sequence>
<keyword evidence="3" id="KW-0732">Signal</keyword>
<keyword evidence="4" id="KW-0572">Peptidoglycan-anchor</keyword>
<keyword evidence="1" id="KW-0134">Cell wall</keyword>
<evidence type="ECO:0000256" key="5">
    <source>
        <dbReference type="SAM" id="MobiDB-lite"/>
    </source>
</evidence>
<feature type="domain" description="Gram-positive cocci surface proteins LPxTG" evidence="7">
    <location>
        <begin position="267"/>
        <end position="303"/>
    </location>
</feature>
<evidence type="ECO:0000256" key="2">
    <source>
        <dbReference type="ARBA" id="ARBA00022525"/>
    </source>
</evidence>
<feature type="compositionally biased region" description="Low complexity" evidence="5">
    <location>
        <begin position="221"/>
        <end position="262"/>
    </location>
</feature>
<accession>A0ABZ1WJR9</accession>
<dbReference type="PROSITE" id="PS50847">
    <property type="entry name" value="GRAM_POS_ANCHORING"/>
    <property type="match status" value="1"/>
</dbReference>
<protein>
    <recommendedName>
        <fullName evidence="7">Gram-positive cocci surface proteins LPxTG domain-containing protein</fullName>
    </recommendedName>
</protein>
<evidence type="ECO:0000256" key="1">
    <source>
        <dbReference type="ARBA" id="ARBA00022512"/>
    </source>
</evidence>
<proteinExistence type="predicted"/>
<evidence type="ECO:0000259" key="7">
    <source>
        <dbReference type="PROSITE" id="PS50847"/>
    </source>
</evidence>
<name>A0ABZ1WJR9_9ACTN</name>
<evidence type="ECO:0000256" key="4">
    <source>
        <dbReference type="ARBA" id="ARBA00023088"/>
    </source>
</evidence>
<organism evidence="8 9">
    <name type="scientific">Kitasatospora herbaricolor</name>
    <dbReference type="NCBI Taxonomy" id="68217"/>
    <lineage>
        <taxon>Bacteria</taxon>
        <taxon>Bacillati</taxon>
        <taxon>Actinomycetota</taxon>
        <taxon>Actinomycetes</taxon>
        <taxon>Kitasatosporales</taxon>
        <taxon>Streptomycetaceae</taxon>
        <taxon>Kitasatospora</taxon>
    </lineage>
</organism>
<evidence type="ECO:0000256" key="3">
    <source>
        <dbReference type="ARBA" id="ARBA00022729"/>
    </source>
</evidence>
<reference evidence="8 9" key="1">
    <citation type="submission" date="2022-10" db="EMBL/GenBank/DDBJ databases">
        <title>The complete genomes of actinobacterial strains from the NBC collection.</title>
        <authorList>
            <person name="Joergensen T.S."/>
            <person name="Alvarez Arevalo M."/>
            <person name="Sterndorff E.B."/>
            <person name="Faurdal D."/>
            <person name="Vuksanovic O."/>
            <person name="Mourched A.-S."/>
            <person name="Charusanti P."/>
            <person name="Shaw S."/>
            <person name="Blin K."/>
            <person name="Weber T."/>
        </authorList>
    </citation>
    <scope>NUCLEOTIDE SEQUENCE [LARGE SCALE GENOMIC DNA]</scope>
    <source>
        <strain evidence="8 9">NBC_01247</strain>
    </source>
</reference>
<gene>
    <name evidence="8" type="ORF">OG469_39380</name>
</gene>
<dbReference type="RefSeq" id="WP_329611689.1">
    <property type="nucleotide sequence ID" value="NZ_CP108482.1"/>
</dbReference>
<feature type="compositionally biased region" description="Polar residues" evidence="5">
    <location>
        <begin position="205"/>
        <end position="220"/>
    </location>
</feature>
<evidence type="ECO:0000256" key="6">
    <source>
        <dbReference type="SAM" id="Phobius"/>
    </source>
</evidence>
<feature type="region of interest" description="Disordered" evidence="5">
    <location>
        <begin position="205"/>
        <end position="262"/>
    </location>
</feature>
<evidence type="ECO:0000313" key="9">
    <source>
        <dbReference type="Proteomes" id="UP001432014"/>
    </source>
</evidence>
<keyword evidence="9" id="KW-1185">Reference proteome</keyword>
<keyword evidence="6" id="KW-0812">Transmembrane</keyword>
<dbReference type="Proteomes" id="UP001432014">
    <property type="component" value="Chromosome"/>
</dbReference>
<feature type="transmembrane region" description="Helical" evidence="6">
    <location>
        <begin position="279"/>
        <end position="297"/>
    </location>
</feature>
<dbReference type="EMBL" id="CP108482">
    <property type="protein sequence ID" value="WUS61029.1"/>
    <property type="molecule type" value="Genomic_DNA"/>
</dbReference>
<evidence type="ECO:0000313" key="8">
    <source>
        <dbReference type="EMBL" id="WUS61029.1"/>
    </source>
</evidence>
<keyword evidence="2" id="KW-0964">Secreted</keyword>
<keyword evidence="6" id="KW-0472">Membrane</keyword>
<keyword evidence="6" id="KW-1133">Transmembrane helix</keyword>